<feature type="region of interest" description="Disordered" evidence="2">
    <location>
        <begin position="150"/>
        <end position="193"/>
    </location>
</feature>
<protein>
    <submittedName>
        <fullName evidence="3">B8b0be63-2308-40fb-8d3e-3c027635ebe4</fullName>
    </submittedName>
</protein>
<organism evidence="3 4">
    <name type="scientific">Thermothielavioides terrestris</name>
    <dbReference type="NCBI Taxonomy" id="2587410"/>
    <lineage>
        <taxon>Eukaryota</taxon>
        <taxon>Fungi</taxon>
        <taxon>Dikarya</taxon>
        <taxon>Ascomycota</taxon>
        <taxon>Pezizomycotina</taxon>
        <taxon>Sordariomycetes</taxon>
        <taxon>Sordariomycetidae</taxon>
        <taxon>Sordariales</taxon>
        <taxon>Chaetomiaceae</taxon>
        <taxon>Thermothielavioides</taxon>
    </lineage>
</organism>
<reference evidence="3 4" key="1">
    <citation type="submission" date="2018-04" db="EMBL/GenBank/DDBJ databases">
        <authorList>
            <person name="Huttner S."/>
            <person name="Dainat J."/>
        </authorList>
    </citation>
    <scope>NUCLEOTIDE SEQUENCE [LARGE SCALE GENOMIC DNA]</scope>
</reference>
<evidence type="ECO:0000256" key="1">
    <source>
        <dbReference type="SAM" id="Coils"/>
    </source>
</evidence>
<evidence type="ECO:0000313" key="3">
    <source>
        <dbReference type="EMBL" id="SPQ27366.1"/>
    </source>
</evidence>
<feature type="coiled-coil region" evidence="1">
    <location>
        <begin position="266"/>
        <end position="293"/>
    </location>
</feature>
<feature type="compositionally biased region" description="Acidic residues" evidence="2">
    <location>
        <begin position="158"/>
        <end position="168"/>
    </location>
</feature>
<sequence>MDATSREASPSARPKSPSTRSTSSSHVCLTTLAARPLPLDSDDDNNSTLRSSPSSRTFDGSAPTTPGLSGSSSAILLGSLGFKSTNNVTPCARETTKTSDDRTKYIAARIRARRKLELDREPRAHSDVAYSMSRKMRRIVAREYGSGPGPDHYLIYSDSDDDCSSGDDSSDHDATDRGRGAAALDGVDEAAPRGRTYTDVDGRVLEEDRINWDEWDRQIEKKAMRDERAALLRRIQEQHSRGVLGWFLWLVGLGYPPPSEEDGYDAAEEKKIEAEMQRMIREQEEERMRRKREYIDSVVANLEEPGDGMVADVAWLVGMILMIPFQ</sequence>
<name>A0A3S4F856_9PEZI</name>
<dbReference type="Proteomes" id="UP000289323">
    <property type="component" value="Unassembled WGS sequence"/>
</dbReference>
<evidence type="ECO:0000313" key="4">
    <source>
        <dbReference type="Proteomes" id="UP000289323"/>
    </source>
</evidence>
<feature type="region of interest" description="Disordered" evidence="2">
    <location>
        <begin position="1"/>
        <end position="72"/>
    </location>
</feature>
<feature type="compositionally biased region" description="Low complexity" evidence="2">
    <location>
        <begin position="1"/>
        <end position="25"/>
    </location>
</feature>
<accession>A0A3S4F856</accession>
<feature type="compositionally biased region" description="Polar residues" evidence="2">
    <location>
        <begin position="46"/>
        <end position="66"/>
    </location>
</feature>
<dbReference type="AlphaFoldDB" id="A0A3S4F856"/>
<feature type="compositionally biased region" description="Basic and acidic residues" evidence="2">
    <location>
        <begin position="169"/>
        <end position="179"/>
    </location>
</feature>
<proteinExistence type="predicted"/>
<dbReference type="EMBL" id="OUUZ01000019">
    <property type="protein sequence ID" value="SPQ27366.1"/>
    <property type="molecule type" value="Genomic_DNA"/>
</dbReference>
<evidence type="ECO:0000256" key="2">
    <source>
        <dbReference type="SAM" id="MobiDB-lite"/>
    </source>
</evidence>
<gene>
    <name evidence="3" type="ORF">TT172_LOCUS9785</name>
</gene>
<keyword evidence="1" id="KW-0175">Coiled coil</keyword>